<organism evidence="1">
    <name type="scientific">Magallana gigas</name>
    <name type="common">Pacific oyster</name>
    <name type="synonym">Crassostrea gigas</name>
    <dbReference type="NCBI Taxonomy" id="29159"/>
    <lineage>
        <taxon>Eukaryota</taxon>
        <taxon>Metazoa</taxon>
        <taxon>Spiralia</taxon>
        <taxon>Lophotrochozoa</taxon>
        <taxon>Mollusca</taxon>
        <taxon>Bivalvia</taxon>
        <taxon>Autobranchia</taxon>
        <taxon>Pteriomorphia</taxon>
        <taxon>Ostreida</taxon>
        <taxon>Ostreoidea</taxon>
        <taxon>Ostreidae</taxon>
        <taxon>Magallana</taxon>
    </lineage>
</organism>
<sequence length="73" mass="8086">MSVDEAFQTIISTPIESMSTTIPWGPKNNVYLLLKKTSETIHEFPDDCGAWGRAGTTVNSTFINHGGKWISQE</sequence>
<dbReference type="InParanoid" id="K1Q396"/>
<dbReference type="EMBL" id="JH818675">
    <property type="protein sequence ID" value="EKC25874.1"/>
    <property type="molecule type" value="Genomic_DNA"/>
</dbReference>
<evidence type="ECO:0000313" key="1">
    <source>
        <dbReference type="EMBL" id="EKC25874.1"/>
    </source>
</evidence>
<dbReference type="HOGENOM" id="CLU_2707211_0_0_1"/>
<accession>K1Q396</accession>
<reference evidence="1" key="1">
    <citation type="journal article" date="2012" name="Nature">
        <title>The oyster genome reveals stress adaptation and complexity of shell formation.</title>
        <authorList>
            <person name="Zhang G."/>
            <person name="Fang X."/>
            <person name="Guo X."/>
            <person name="Li L."/>
            <person name="Luo R."/>
            <person name="Xu F."/>
            <person name="Yang P."/>
            <person name="Zhang L."/>
            <person name="Wang X."/>
            <person name="Qi H."/>
            <person name="Xiong Z."/>
            <person name="Que H."/>
            <person name="Xie Y."/>
            <person name="Holland P.W."/>
            <person name="Paps J."/>
            <person name="Zhu Y."/>
            <person name="Wu F."/>
            <person name="Chen Y."/>
            <person name="Wang J."/>
            <person name="Peng C."/>
            <person name="Meng J."/>
            <person name="Yang L."/>
            <person name="Liu J."/>
            <person name="Wen B."/>
            <person name="Zhang N."/>
            <person name="Huang Z."/>
            <person name="Zhu Q."/>
            <person name="Feng Y."/>
            <person name="Mount A."/>
            <person name="Hedgecock D."/>
            <person name="Xu Z."/>
            <person name="Liu Y."/>
            <person name="Domazet-Loso T."/>
            <person name="Du Y."/>
            <person name="Sun X."/>
            <person name="Zhang S."/>
            <person name="Liu B."/>
            <person name="Cheng P."/>
            <person name="Jiang X."/>
            <person name="Li J."/>
            <person name="Fan D."/>
            <person name="Wang W."/>
            <person name="Fu W."/>
            <person name="Wang T."/>
            <person name="Wang B."/>
            <person name="Zhang J."/>
            <person name="Peng Z."/>
            <person name="Li Y."/>
            <person name="Li N."/>
            <person name="Wang J."/>
            <person name="Chen M."/>
            <person name="He Y."/>
            <person name="Tan F."/>
            <person name="Song X."/>
            <person name="Zheng Q."/>
            <person name="Huang R."/>
            <person name="Yang H."/>
            <person name="Du X."/>
            <person name="Chen L."/>
            <person name="Yang M."/>
            <person name="Gaffney P.M."/>
            <person name="Wang S."/>
            <person name="Luo L."/>
            <person name="She Z."/>
            <person name="Ming Y."/>
            <person name="Huang W."/>
            <person name="Zhang S."/>
            <person name="Huang B."/>
            <person name="Zhang Y."/>
            <person name="Qu T."/>
            <person name="Ni P."/>
            <person name="Miao G."/>
            <person name="Wang J."/>
            <person name="Wang Q."/>
            <person name="Steinberg C.E."/>
            <person name="Wang H."/>
            <person name="Li N."/>
            <person name="Qian L."/>
            <person name="Zhang G."/>
            <person name="Li Y."/>
            <person name="Yang H."/>
            <person name="Liu X."/>
            <person name="Wang J."/>
            <person name="Yin Y."/>
            <person name="Wang J."/>
        </authorList>
    </citation>
    <scope>NUCLEOTIDE SEQUENCE [LARGE SCALE GENOMIC DNA]</scope>
    <source>
        <strain evidence="1">05x7-T-G4-1.051#20</strain>
    </source>
</reference>
<dbReference type="AlphaFoldDB" id="K1Q396"/>
<name>K1Q396_MAGGI</name>
<protein>
    <submittedName>
        <fullName evidence="1">Uncharacterized protein</fullName>
    </submittedName>
</protein>
<gene>
    <name evidence="1" type="ORF">CGI_10007428</name>
</gene>
<proteinExistence type="predicted"/>